<sequence length="741" mass="79448">MKRPSRRQFLIGGSAVGGGLLLGYGLLSPERREVAGSIIGGEGAQLTTWVRIHPDNTVTFYVPHGEMGQGVHTALPMMAAEEMEADWDLVRMEQAPATPTFANGPLGKGYLTNGGGVPSALNGAANFATYKLAELMNLQITGGSTAVRFTGQFGMRVTGAAAKEMLIKAAAEKWGVAEEECTARLSHVLHEASGRKATFGELAELAAEFSPSANPVLKNKKDYTIVGTAKQRFDIPAKVTGESMYGIDVKVPGMLYAAIKQVPVIGGSVARVNDTEALAARGVRAVVTLEDGVAVVADNTWRAKQALDLLEVEFTDGGNGHVSSDSIFAQFDKALAENDGEEDVEKGEGAEALGSAKTVVEADYRVPFLAHATMEPMNCTVRIENGKCDVWIGTQDGLGTRAVAAQAAGLSDDDVTIHPLMMGGGFGRRSPGSPNHIIQAVKIAKEVGAPVKLTWSREDDMQHDYYRPAVSARMSAGFDEEGNLTTWVNRYIRKDEPAEASHIPYAVANQSIRYVESEVHIPYGPWRSVAHTQHTFFNESFADELAHAAGKDPYQFRRDLLKDQPRHLAVLDLAAKKANWGGPLPEGHARGIAVQESFQTIVAEVVEVSLDENGRPRVHNVTAAVDCGEVINTDTARAQVESGIIYGLTAALYGEITVENGAVVEENFPDYEMVRLANTPKMDVHFIESGAKLGGLGEPGTPPVAPALANALFSLTGQRIRSLPLKNHEFSRSNRLAQAAD</sequence>
<accession>A0A081BE39</accession>
<keyword evidence="1" id="KW-0472">Membrane</keyword>
<dbReference type="STRING" id="1333998.M2A_2806"/>
<keyword evidence="1" id="KW-0812">Transmembrane</keyword>
<keyword evidence="1" id="KW-1133">Transmembrane helix</keyword>
<dbReference type="Pfam" id="PF20256">
    <property type="entry name" value="MoCoBD_2"/>
    <property type="match status" value="2"/>
</dbReference>
<dbReference type="eggNOG" id="COG1529">
    <property type="taxonomic scope" value="Bacteria"/>
</dbReference>
<dbReference type="InterPro" id="IPR052516">
    <property type="entry name" value="N-heterocyclic_Hydroxylase"/>
</dbReference>
<evidence type="ECO:0000313" key="3">
    <source>
        <dbReference type="EMBL" id="GAK46307.1"/>
    </source>
</evidence>
<evidence type="ECO:0000256" key="1">
    <source>
        <dbReference type="SAM" id="Phobius"/>
    </source>
</evidence>
<dbReference type="Gene3D" id="3.30.365.10">
    <property type="entry name" value="Aldehyde oxidase/xanthine dehydrogenase, molybdopterin binding domain"/>
    <property type="match status" value="4"/>
</dbReference>
<dbReference type="SMART" id="SM01008">
    <property type="entry name" value="Ald_Xan_dh_C"/>
    <property type="match status" value="1"/>
</dbReference>
<dbReference type="InterPro" id="IPR037165">
    <property type="entry name" value="AldOxase/xan_DH_Mopterin-bd_sf"/>
</dbReference>
<dbReference type="AlphaFoldDB" id="A0A081BE39"/>
<feature type="transmembrane region" description="Helical" evidence="1">
    <location>
        <begin position="9"/>
        <end position="27"/>
    </location>
</feature>
<dbReference type="RefSeq" id="WP_045448737.1">
    <property type="nucleotide sequence ID" value="NZ_BBIO01000017.1"/>
</dbReference>
<dbReference type="PIRSF" id="PIRSF036389">
    <property type="entry name" value="IOR_B"/>
    <property type="match status" value="1"/>
</dbReference>
<comment type="caution">
    <text evidence="3">The sequence shown here is derived from an EMBL/GenBank/DDBJ whole genome shotgun (WGS) entry which is preliminary data.</text>
</comment>
<evidence type="ECO:0000259" key="2">
    <source>
        <dbReference type="SMART" id="SM01008"/>
    </source>
</evidence>
<dbReference type="GO" id="GO:0016491">
    <property type="term" value="F:oxidoreductase activity"/>
    <property type="evidence" value="ECO:0007669"/>
    <property type="project" value="InterPro"/>
</dbReference>
<dbReference type="InterPro" id="IPR006311">
    <property type="entry name" value="TAT_signal"/>
</dbReference>
<reference evidence="3 4" key="1">
    <citation type="submission" date="2014-07" db="EMBL/GenBank/DDBJ databases">
        <title>Tepidicaulis marinum gen. nov., sp. nov., a novel marine bacterium denitrifying nitrate to nitrous oxide strictly under microaerobic conditions.</title>
        <authorList>
            <person name="Takeuchi M."/>
            <person name="Yamagishi T."/>
            <person name="Kamagata Y."/>
            <person name="Oshima K."/>
            <person name="Hattori M."/>
            <person name="Katayama T."/>
            <person name="Hanada S."/>
            <person name="Tamaki H."/>
            <person name="Marumo K."/>
            <person name="Maeda H."/>
            <person name="Nedachi M."/>
            <person name="Iwasaki W."/>
            <person name="Suwa Y."/>
            <person name="Sakata S."/>
        </authorList>
    </citation>
    <scope>NUCLEOTIDE SEQUENCE [LARGE SCALE GENOMIC DNA]</scope>
    <source>
        <strain evidence="3 4">MA2</strain>
    </source>
</reference>
<dbReference type="Proteomes" id="UP000028702">
    <property type="component" value="Unassembled WGS sequence"/>
</dbReference>
<name>A0A081BE39_9HYPH</name>
<keyword evidence="4" id="KW-1185">Reference proteome</keyword>
<evidence type="ECO:0000313" key="4">
    <source>
        <dbReference type="Proteomes" id="UP000028702"/>
    </source>
</evidence>
<dbReference type="EMBL" id="BBIO01000017">
    <property type="protein sequence ID" value="GAK46307.1"/>
    <property type="molecule type" value="Genomic_DNA"/>
</dbReference>
<protein>
    <submittedName>
        <fullName evidence="3">Molybdopterin-binding aldehyde oxidase and xanthine dehydrogenase</fullName>
    </submittedName>
</protein>
<dbReference type="Pfam" id="PF02738">
    <property type="entry name" value="MoCoBD_1"/>
    <property type="match status" value="1"/>
</dbReference>
<dbReference type="SUPFAM" id="SSF56003">
    <property type="entry name" value="Molybdenum cofactor-binding domain"/>
    <property type="match status" value="2"/>
</dbReference>
<dbReference type="InterPro" id="IPR000674">
    <property type="entry name" value="Ald_Oxase/Xan_DH_a/b"/>
</dbReference>
<dbReference type="PANTHER" id="PTHR47495:SF2">
    <property type="entry name" value="ALDEHYDE DEHYDROGENASE"/>
    <property type="match status" value="1"/>
</dbReference>
<dbReference type="InterPro" id="IPR008274">
    <property type="entry name" value="AldOxase/xan_DH_MoCoBD1"/>
</dbReference>
<proteinExistence type="predicted"/>
<organism evidence="3 4">
    <name type="scientific">Tepidicaulis marinus</name>
    <dbReference type="NCBI Taxonomy" id="1333998"/>
    <lineage>
        <taxon>Bacteria</taxon>
        <taxon>Pseudomonadati</taxon>
        <taxon>Pseudomonadota</taxon>
        <taxon>Alphaproteobacteria</taxon>
        <taxon>Hyphomicrobiales</taxon>
        <taxon>Parvibaculaceae</taxon>
        <taxon>Tepidicaulis</taxon>
    </lineage>
</organism>
<feature type="domain" description="Aldehyde oxidase/xanthine dehydrogenase a/b hammerhead" evidence="2">
    <location>
        <begin position="240"/>
        <end position="318"/>
    </location>
</feature>
<dbReference type="PROSITE" id="PS51318">
    <property type="entry name" value="TAT"/>
    <property type="match status" value="1"/>
</dbReference>
<dbReference type="PANTHER" id="PTHR47495">
    <property type="entry name" value="ALDEHYDE DEHYDROGENASE"/>
    <property type="match status" value="1"/>
</dbReference>
<dbReference type="InterPro" id="IPR046867">
    <property type="entry name" value="AldOxase/xan_DH_MoCoBD2"/>
</dbReference>
<dbReference type="Gene3D" id="3.90.1170.50">
    <property type="entry name" value="Aldehyde oxidase/xanthine dehydrogenase, a/b hammerhead"/>
    <property type="match status" value="1"/>
</dbReference>
<gene>
    <name evidence="3" type="ORF">M2A_2806</name>
</gene>
<dbReference type="InterPro" id="IPR012368">
    <property type="entry name" value="OxRdtase_Mopterin-bd_su_IorB"/>
</dbReference>